<reference evidence="2" key="1">
    <citation type="submission" date="2020-05" db="EMBL/GenBank/DDBJ databases">
        <authorList>
            <person name="Chiriac C."/>
            <person name="Salcher M."/>
            <person name="Ghai R."/>
            <person name="Kavagutti S V."/>
        </authorList>
    </citation>
    <scope>NUCLEOTIDE SEQUENCE</scope>
</reference>
<evidence type="ECO:0000313" key="2">
    <source>
        <dbReference type="EMBL" id="CAB5011680.1"/>
    </source>
</evidence>
<sequence length="76" mass="7856">MQVCQSTAAHRGLLGPRGTGADVDQIVDAGPQVGWWAGSASSMSLWKANLPLNQRGELLFGLAAVGVVLQSEPDPA</sequence>
<dbReference type="AlphaFoldDB" id="A0A6J7Q1T6"/>
<proteinExistence type="predicted"/>
<organism evidence="2">
    <name type="scientific">freshwater metagenome</name>
    <dbReference type="NCBI Taxonomy" id="449393"/>
    <lineage>
        <taxon>unclassified sequences</taxon>
        <taxon>metagenomes</taxon>
        <taxon>ecological metagenomes</taxon>
    </lineage>
</organism>
<name>A0A6J7Q1T6_9ZZZZ</name>
<dbReference type="EMBL" id="CAFBPD010000149">
    <property type="protein sequence ID" value="CAB5011680.1"/>
    <property type="molecule type" value="Genomic_DNA"/>
</dbReference>
<feature type="region of interest" description="Disordered" evidence="1">
    <location>
        <begin position="1"/>
        <end position="21"/>
    </location>
</feature>
<evidence type="ECO:0000256" key="1">
    <source>
        <dbReference type="SAM" id="MobiDB-lite"/>
    </source>
</evidence>
<protein>
    <submittedName>
        <fullName evidence="2">Unannotated protein</fullName>
    </submittedName>
</protein>
<accession>A0A6J7Q1T6</accession>
<gene>
    <name evidence="2" type="ORF">UFOPK4061_00901</name>
</gene>